<protein>
    <submittedName>
        <fullName evidence="2">Uncharacterized protein</fullName>
    </submittedName>
</protein>
<feature type="compositionally biased region" description="Low complexity" evidence="1">
    <location>
        <begin position="52"/>
        <end position="66"/>
    </location>
</feature>
<dbReference type="InParanoid" id="Q54WT1"/>
<evidence type="ECO:0000313" key="2">
    <source>
        <dbReference type="EMBL" id="EAL67667.1"/>
    </source>
</evidence>
<reference evidence="2 3" key="1">
    <citation type="journal article" date="2005" name="Nature">
        <title>The genome of the social amoeba Dictyostelium discoideum.</title>
        <authorList>
            <consortium name="The Dictyostelium discoideum Sequencing Consortium"/>
            <person name="Eichinger L."/>
            <person name="Pachebat J.A."/>
            <person name="Glockner G."/>
            <person name="Rajandream M.A."/>
            <person name="Sucgang R."/>
            <person name="Berriman M."/>
            <person name="Song J."/>
            <person name="Olsen R."/>
            <person name="Szafranski K."/>
            <person name="Xu Q."/>
            <person name="Tunggal B."/>
            <person name="Kummerfeld S."/>
            <person name="Madera M."/>
            <person name="Konfortov B.A."/>
            <person name="Rivero F."/>
            <person name="Bankier A.T."/>
            <person name="Lehmann R."/>
            <person name="Hamlin N."/>
            <person name="Davies R."/>
            <person name="Gaudet P."/>
            <person name="Fey P."/>
            <person name="Pilcher K."/>
            <person name="Chen G."/>
            <person name="Saunders D."/>
            <person name="Sodergren E."/>
            <person name="Davis P."/>
            <person name="Kerhornou A."/>
            <person name="Nie X."/>
            <person name="Hall N."/>
            <person name="Anjard C."/>
            <person name="Hemphill L."/>
            <person name="Bason N."/>
            <person name="Farbrother P."/>
            <person name="Desany B."/>
            <person name="Just E."/>
            <person name="Morio T."/>
            <person name="Rost R."/>
            <person name="Churcher C."/>
            <person name="Cooper J."/>
            <person name="Haydock S."/>
            <person name="van Driessche N."/>
            <person name="Cronin A."/>
            <person name="Goodhead I."/>
            <person name="Muzny D."/>
            <person name="Mourier T."/>
            <person name="Pain A."/>
            <person name="Lu M."/>
            <person name="Harper D."/>
            <person name="Lindsay R."/>
            <person name="Hauser H."/>
            <person name="James K."/>
            <person name="Quiles M."/>
            <person name="Madan Babu M."/>
            <person name="Saito T."/>
            <person name="Buchrieser C."/>
            <person name="Wardroper A."/>
            <person name="Felder M."/>
            <person name="Thangavelu M."/>
            <person name="Johnson D."/>
            <person name="Knights A."/>
            <person name="Loulseged H."/>
            <person name="Mungall K."/>
            <person name="Oliver K."/>
            <person name="Price C."/>
            <person name="Quail M.A."/>
            <person name="Urushihara H."/>
            <person name="Hernandez J."/>
            <person name="Rabbinowitsch E."/>
            <person name="Steffen D."/>
            <person name="Sanders M."/>
            <person name="Ma J."/>
            <person name="Kohara Y."/>
            <person name="Sharp S."/>
            <person name="Simmonds M."/>
            <person name="Spiegler S."/>
            <person name="Tivey A."/>
            <person name="Sugano S."/>
            <person name="White B."/>
            <person name="Walker D."/>
            <person name="Woodward J."/>
            <person name="Winckler T."/>
            <person name="Tanaka Y."/>
            <person name="Shaulsky G."/>
            <person name="Schleicher M."/>
            <person name="Weinstock G."/>
            <person name="Rosenthal A."/>
            <person name="Cox E.C."/>
            <person name="Chisholm R.L."/>
            <person name="Gibbs R."/>
            <person name="Loomis W.F."/>
            <person name="Platzer M."/>
            <person name="Kay R.R."/>
            <person name="Williams J."/>
            <person name="Dear P.H."/>
            <person name="Noegel A.A."/>
            <person name="Barrell B."/>
            <person name="Kuspa A."/>
        </authorList>
    </citation>
    <scope>NUCLEOTIDE SEQUENCE [LARGE SCALE GENOMIC DNA]</scope>
    <source>
        <strain evidence="2 3">AX4</strain>
    </source>
</reference>
<dbReference type="HOGENOM" id="CLU_2692962_0_0_1"/>
<dbReference type="GlyGen" id="Q54WT1">
    <property type="glycosylation" value="1 site"/>
</dbReference>
<dbReference type="Proteomes" id="UP000002195">
    <property type="component" value="Unassembled WGS sequence"/>
</dbReference>
<dbReference type="AlphaFoldDB" id="Q54WT1"/>
<dbReference type="EMBL" id="AAFI02000031">
    <property type="protein sequence ID" value="EAL67667.1"/>
    <property type="molecule type" value="Genomic_DNA"/>
</dbReference>
<evidence type="ECO:0000256" key="1">
    <source>
        <dbReference type="SAM" id="MobiDB-lite"/>
    </source>
</evidence>
<feature type="region of interest" description="Disordered" evidence="1">
    <location>
        <begin position="52"/>
        <end position="74"/>
    </location>
</feature>
<evidence type="ECO:0000313" key="3">
    <source>
        <dbReference type="Proteomes" id="UP000002195"/>
    </source>
</evidence>
<gene>
    <name evidence="2" type="ORF">DDB_G0279457</name>
</gene>
<dbReference type="KEGG" id="ddi:DDB_G0279457"/>
<comment type="caution">
    <text evidence="2">The sequence shown here is derived from an EMBL/GenBank/DDBJ whole genome shotgun (WGS) entry which is preliminary data.</text>
</comment>
<dbReference type="PaxDb" id="44689-DDB0205775"/>
<dbReference type="RefSeq" id="XP_641636.1">
    <property type="nucleotide sequence ID" value="XM_636544.1"/>
</dbReference>
<dbReference type="GeneID" id="8622042"/>
<name>Q54WT1_DICDI</name>
<sequence>MLYGEGRVGMGIMWWYFEFVNWRVKSDQHQWEVVIRYKHFRVFQINNEVFNSSSSTPSSIYSPSSSALGGSNYN</sequence>
<organism evidence="2 3">
    <name type="scientific">Dictyostelium discoideum</name>
    <name type="common">Social amoeba</name>
    <dbReference type="NCBI Taxonomy" id="44689"/>
    <lineage>
        <taxon>Eukaryota</taxon>
        <taxon>Amoebozoa</taxon>
        <taxon>Evosea</taxon>
        <taxon>Eumycetozoa</taxon>
        <taxon>Dictyostelia</taxon>
        <taxon>Dictyosteliales</taxon>
        <taxon>Dictyosteliaceae</taxon>
        <taxon>Dictyostelium</taxon>
    </lineage>
</organism>
<proteinExistence type="predicted"/>
<keyword evidence="3" id="KW-1185">Reference proteome</keyword>
<dbReference type="VEuPathDB" id="AmoebaDB:DDB_G0279457"/>
<accession>Q54WT1</accession>